<evidence type="ECO:0000256" key="5">
    <source>
        <dbReference type="ARBA" id="ARBA00022833"/>
    </source>
</evidence>
<dbReference type="AlphaFoldDB" id="A0A540VGX1"/>
<gene>
    <name evidence="8" type="primary">lysK</name>
    <name evidence="10" type="ORF">FKZ61_09790</name>
</gene>
<dbReference type="SUPFAM" id="SSF53187">
    <property type="entry name" value="Zn-dependent exopeptidases"/>
    <property type="match status" value="1"/>
</dbReference>
<keyword evidence="5 8" id="KW-0862">Zinc</keyword>
<dbReference type="Proteomes" id="UP000317371">
    <property type="component" value="Unassembled WGS sequence"/>
</dbReference>
<evidence type="ECO:0000256" key="2">
    <source>
        <dbReference type="ARBA" id="ARBA00022605"/>
    </source>
</evidence>
<feature type="binding site" evidence="8">
    <location>
        <position position="179"/>
    </location>
    <ligand>
        <name>Zn(2+)</name>
        <dbReference type="ChEBI" id="CHEBI:29105"/>
        <label>1</label>
    </ligand>
</feature>
<comment type="subcellular location">
    <subcellularLocation>
        <location evidence="8">Cytoplasm</location>
    </subcellularLocation>
</comment>
<dbReference type="PANTHER" id="PTHR43808:SF28">
    <property type="entry name" value="[LYSW]-LYSINE_[LYSW]-ORNITHINE HYDROLASE"/>
    <property type="match status" value="1"/>
</dbReference>
<evidence type="ECO:0000313" key="11">
    <source>
        <dbReference type="Proteomes" id="UP000317371"/>
    </source>
</evidence>
<dbReference type="RefSeq" id="WP_141609937.1">
    <property type="nucleotide sequence ID" value="NZ_VIGC02000010.1"/>
</dbReference>
<dbReference type="NCBIfam" id="TIGR01902">
    <property type="entry name" value="dapE-lys-deAc"/>
    <property type="match status" value="1"/>
</dbReference>
<accession>A0A540VGX1</accession>
<dbReference type="EMBL" id="VIGC01000010">
    <property type="protein sequence ID" value="TQE96020.1"/>
    <property type="molecule type" value="Genomic_DNA"/>
</dbReference>
<evidence type="ECO:0000256" key="8">
    <source>
        <dbReference type="HAMAP-Rule" id="MF_01120"/>
    </source>
</evidence>
<dbReference type="HAMAP" id="MF_01120">
    <property type="entry name" value="LysK"/>
    <property type="match status" value="1"/>
</dbReference>
<dbReference type="InterPro" id="IPR010175">
    <property type="entry name" value="LysK"/>
</dbReference>
<keyword evidence="1 8" id="KW-0963">Cytoplasm</keyword>
<dbReference type="GO" id="GO:0050897">
    <property type="term" value="F:cobalt ion binding"/>
    <property type="evidence" value="ECO:0007669"/>
    <property type="project" value="UniProtKB-UniRule"/>
</dbReference>
<evidence type="ECO:0000256" key="9">
    <source>
        <dbReference type="SAM" id="MobiDB-lite"/>
    </source>
</evidence>
<comment type="catalytic activity">
    <reaction evidence="8">
        <text>[amino-group carrier protein]-C-terminal-gamma-(L-lysyl)-L-glutamate + H2O = [amino-group carrier protein]-C-terminal-L-glutamate + L-lysine</text>
        <dbReference type="Rhea" id="RHEA:48684"/>
        <dbReference type="Rhea" id="RHEA-COMP:9693"/>
        <dbReference type="Rhea" id="RHEA-COMP:9715"/>
        <dbReference type="ChEBI" id="CHEBI:15377"/>
        <dbReference type="ChEBI" id="CHEBI:32551"/>
        <dbReference type="ChEBI" id="CHEBI:78525"/>
        <dbReference type="ChEBI" id="CHEBI:78526"/>
        <dbReference type="EC" id="3.5.1.130"/>
    </reaction>
</comment>
<feature type="binding site" evidence="8">
    <location>
        <position position="114"/>
    </location>
    <ligand>
        <name>Zn(2+)</name>
        <dbReference type="ChEBI" id="CHEBI:29105"/>
        <label>2</label>
    </ligand>
</feature>
<keyword evidence="4 8" id="KW-0378">Hydrolase</keyword>
<feature type="binding site" evidence="8">
    <location>
        <position position="150"/>
    </location>
    <ligand>
        <name>Zn(2+)</name>
        <dbReference type="ChEBI" id="CHEBI:29105"/>
        <label>2</label>
    </ligand>
</feature>
<dbReference type="NCBIfam" id="NF003367">
    <property type="entry name" value="PRK04443.1"/>
    <property type="match status" value="1"/>
</dbReference>
<evidence type="ECO:0000256" key="1">
    <source>
        <dbReference type="ARBA" id="ARBA00022490"/>
    </source>
</evidence>
<dbReference type="EC" id="3.5.1.130" evidence="8"/>
<feature type="active site" evidence="8">
    <location>
        <position position="88"/>
    </location>
</feature>
<organism evidence="10 11">
    <name type="scientific">Litorilinea aerophila</name>
    <dbReference type="NCBI Taxonomy" id="1204385"/>
    <lineage>
        <taxon>Bacteria</taxon>
        <taxon>Bacillati</taxon>
        <taxon>Chloroflexota</taxon>
        <taxon>Caldilineae</taxon>
        <taxon>Caldilineales</taxon>
        <taxon>Caldilineaceae</taxon>
        <taxon>Litorilinea</taxon>
    </lineage>
</organism>
<evidence type="ECO:0000313" key="10">
    <source>
        <dbReference type="EMBL" id="TQE96020.1"/>
    </source>
</evidence>
<dbReference type="GO" id="GO:0005737">
    <property type="term" value="C:cytoplasm"/>
    <property type="evidence" value="ECO:0007669"/>
    <property type="project" value="UniProtKB-SubCell"/>
</dbReference>
<comment type="similarity">
    <text evidence="8">Belongs to the peptidase M20A family. LysK subfamily.</text>
</comment>
<feature type="region of interest" description="Disordered" evidence="9">
    <location>
        <begin position="1"/>
        <end position="20"/>
    </location>
</feature>
<proteinExistence type="inferred from homology"/>
<feature type="binding site" evidence="8">
    <location>
        <position position="114"/>
    </location>
    <ligand>
        <name>Zn(2+)</name>
        <dbReference type="ChEBI" id="CHEBI:29105"/>
        <label>1</label>
    </ligand>
</feature>
<dbReference type="GO" id="GO:0008270">
    <property type="term" value="F:zinc ion binding"/>
    <property type="evidence" value="ECO:0007669"/>
    <property type="project" value="UniProtKB-UniRule"/>
</dbReference>
<protein>
    <recommendedName>
        <fullName evidence="8">Putative [LysW]-lysine hydrolase</fullName>
        <ecNumber evidence="8">3.5.1.130</ecNumber>
    </recommendedName>
</protein>
<name>A0A540VGX1_9CHLR</name>
<comment type="caution">
    <text evidence="10">The sequence shown here is derived from an EMBL/GenBank/DDBJ whole genome shotgun (WGS) entry which is preliminary data.</text>
</comment>
<dbReference type="Gene3D" id="3.30.70.360">
    <property type="match status" value="1"/>
</dbReference>
<dbReference type="InParanoid" id="A0A540VGX1"/>
<evidence type="ECO:0000256" key="6">
    <source>
        <dbReference type="ARBA" id="ARBA00023154"/>
    </source>
</evidence>
<dbReference type="UniPathway" id="UPA00033">
    <property type="reaction ID" value="UER00039"/>
</dbReference>
<dbReference type="OrthoDB" id="9792335at2"/>
<dbReference type="GO" id="GO:0016811">
    <property type="term" value="F:hydrolase activity, acting on carbon-nitrogen (but not peptide) bonds, in linear amides"/>
    <property type="evidence" value="ECO:0007669"/>
    <property type="project" value="UniProtKB-UniRule"/>
</dbReference>
<feature type="binding site" evidence="8">
    <location>
        <position position="384"/>
    </location>
    <ligand>
        <name>Zn(2+)</name>
        <dbReference type="ChEBI" id="CHEBI:29105"/>
        <label>2</label>
    </ligand>
</feature>
<evidence type="ECO:0000256" key="4">
    <source>
        <dbReference type="ARBA" id="ARBA00022801"/>
    </source>
</evidence>
<sequence>MHPYSDPSFEPTAGESVSPTRQEAVALLHGLVSVPSLSGQEEAASRWLVARMAELGYDRSYVDEAGNAVGEMGPADARHLVVLLGHIDTVPGDIPVRVEETADGPALYGRGSVDAKGPLATFTAAVARLGADWVARHGLRLVVVGAVEEEAATSKGARFIRDRFDGRGEPRPVACIIGEPSGWHRVTLGYKGRILLDVEAAQPMAHTAGPDAGVATVAVDLWNWVAAYAARFNQSRERVFEQLSPSLRQIRTETDLQMNERVFAQIGIRLPLDFRVAEFWDELVQAAAQRLGVDELPSTGDEGAIELHGPTASLRLRRYAHEEAWRSDRNNPLVRSFLAAIRSVEADGRPGFVVKSGTSDMNVVGPAWRCPILAYGPGDSTLDHTPHEHLPLDEYWRAIQVLEQALRNLAAMLSAQE</sequence>
<dbReference type="Gene3D" id="3.40.630.10">
    <property type="entry name" value="Zn peptidases"/>
    <property type="match status" value="2"/>
</dbReference>
<dbReference type="Pfam" id="PF01546">
    <property type="entry name" value="Peptidase_M20"/>
    <property type="match status" value="1"/>
</dbReference>
<comment type="cofactor">
    <cofactor evidence="8">
        <name>Zn(2+)</name>
        <dbReference type="ChEBI" id="CHEBI:29105"/>
    </cofactor>
    <cofactor evidence="8">
        <name>Co(2+)</name>
        <dbReference type="ChEBI" id="CHEBI:48828"/>
    </cofactor>
    <text evidence="8">Binds 2 Zn(2+) or Co(2+) ions per subunit.</text>
</comment>
<comment type="function">
    <text evidence="8">Catalyzes the release of L-lysine from [LysW]-gamma-L-lysine.</text>
</comment>
<dbReference type="PANTHER" id="PTHR43808">
    <property type="entry name" value="ACETYLORNITHINE DEACETYLASE"/>
    <property type="match status" value="1"/>
</dbReference>
<keyword evidence="11" id="KW-1185">Reference proteome</keyword>
<keyword evidence="3 8" id="KW-0479">Metal-binding</keyword>
<reference evidence="10 11" key="1">
    <citation type="submission" date="2019-06" db="EMBL/GenBank/DDBJ databases">
        <title>Genome sequence of Litorilinea aerophila BAA-2444.</title>
        <authorList>
            <person name="Maclea K.S."/>
            <person name="Maurais E.G."/>
            <person name="Iannazzi L.C."/>
        </authorList>
    </citation>
    <scope>NUCLEOTIDE SEQUENCE [LARGE SCALE GENOMIC DNA]</scope>
    <source>
        <strain evidence="10 11">ATCC BAA-2444</strain>
    </source>
</reference>
<feature type="binding site" evidence="8">
    <location>
        <position position="86"/>
    </location>
    <ligand>
        <name>Zn(2+)</name>
        <dbReference type="ChEBI" id="CHEBI:29105"/>
        <label>1</label>
    </ligand>
</feature>
<dbReference type="InterPro" id="IPR050072">
    <property type="entry name" value="Peptidase_M20A"/>
</dbReference>
<comment type="pathway">
    <text evidence="8">Amino-acid biosynthesis; L-lysine biosynthesis via AAA pathway; L-lysine from L-alpha-aminoadipate (Thermus route): step 5/5.</text>
</comment>
<keyword evidence="7 8" id="KW-0170">Cobalt</keyword>
<keyword evidence="6 8" id="KW-0457">Lysine biosynthesis</keyword>
<evidence type="ECO:0000256" key="3">
    <source>
        <dbReference type="ARBA" id="ARBA00022723"/>
    </source>
</evidence>
<dbReference type="GO" id="GO:0019878">
    <property type="term" value="P:lysine biosynthetic process via aminoadipic acid"/>
    <property type="evidence" value="ECO:0007669"/>
    <property type="project" value="UniProtKB-UniRule"/>
</dbReference>
<keyword evidence="2 8" id="KW-0028">Amino-acid biosynthesis</keyword>
<evidence type="ECO:0000256" key="7">
    <source>
        <dbReference type="ARBA" id="ARBA00023285"/>
    </source>
</evidence>
<feature type="active site" description="Proton acceptor" evidence="8">
    <location>
        <position position="149"/>
    </location>
</feature>
<dbReference type="InterPro" id="IPR002933">
    <property type="entry name" value="Peptidase_M20"/>
</dbReference>